<feature type="compositionally biased region" description="Basic residues" evidence="1">
    <location>
        <begin position="62"/>
        <end position="71"/>
    </location>
</feature>
<feature type="compositionally biased region" description="Basic and acidic residues" evidence="1">
    <location>
        <begin position="72"/>
        <end position="90"/>
    </location>
</feature>
<evidence type="ECO:0000256" key="1">
    <source>
        <dbReference type="SAM" id="MobiDB-lite"/>
    </source>
</evidence>
<dbReference type="EMBL" id="BLXT01000685">
    <property type="protein sequence ID" value="GFN79545.1"/>
    <property type="molecule type" value="Genomic_DNA"/>
</dbReference>
<dbReference type="AlphaFoldDB" id="A0AAV3Y8J8"/>
<proteinExistence type="predicted"/>
<name>A0AAV3Y8J8_9GAST</name>
<keyword evidence="3" id="KW-1185">Reference proteome</keyword>
<evidence type="ECO:0000313" key="2">
    <source>
        <dbReference type="EMBL" id="GFN79545.1"/>
    </source>
</evidence>
<feature type="region of interest" description="Disordered" evidence="1">
    <location>
        <begin position="1"/>
        <end position="97"/>
    </location>
</feature>
<reference evidence="2 3" key="1">
    <citation type="journal article" date="2021" name="Elife">
        <title>Chloroplast acquisition without the gene transfer in kleptoplastic sea slugs, Plakobranchus ocellatus.</title>
        <authorList>
            <person name="Maeda T."/>
            <person name="Takahashi S."/>
            <person name="Yoshida T."/>
            <person name="Shimamura S."/>
            <person name="Takaki Y."/>
            <person name="Nagai Y."/>
            <person name="Toyoda A."/>
            <person name="Suzuki Y."/>
            <person name="Arimoto A."/>
            <person name="Ishii H."/>
            <person name="Satoh N."/>
            <person name="Nishiyama T."/>
            <person name="Hasebe M."/>
            <person name="Maruyama T."/>
            <person name="Minagawa J."/>
            <person name="Obokata J."/>
            <person name="Shigenobu S."/>
        </authorList>
    </citation>
    <scope>NUCLEOTIDE SEQUENCE [LARGE SCALE GENOMIC DNA]</scope>
</reference>
<gene>
    <name evidence="2" type="ORF">PoB_000605100</name>
</gene>
<protein>
    <submittedName>
        <fullName evidence="2">Uncharacterized protein</fullName>
    </submittedName>
</protein>
<evidence type="ECO:0000313" key="3">
    <source>
        <dbReference type="Proteomes" id="UP000735302"/>
    </source>
</evidence>
<organism evidence="2 3">
    <name type="scientific">Plakobranchus ocellatus</name>
    <dbReference type="NCBI Taxonomy" id="259542"/>
    <lineage>
        <taxon>Eukaryota</taxon>
        <taxon>Metazoa</taxon>
        <taxon>Spiralia</taxon>
        <taxon>Lophotrochozoa</taxon>
        <taxon>Mollusca</taxon>
        <taxon>Gastropoda</taxon>
        <taxon>Heterobranchia</taxon>
        <taxon>Euthyneura</taxon>
        <taxon>Panpulmonata</taxon>
        <taxon>Sacoglossa</taxon>
        <taxon>Placobranchoidea</taxon>
        <taxon>Plakobranchidae</taxon>
        <taxon>Plakobranchus</taxon>
    </lineage>
</organism>
<sequence length="97" mass="10944">MKAGIDTQRRGQKQTPFNTETRPRRKQLEGGQAKTAGSDVFSFRFPLGAPGSEDLNLDPFKSHKRKSRLSKRGMEKETRKSVKRQKEREGGGGNKNI</sequence>
<comment type="caution">
    <text evidence="2">The sequence shown here is derived from an EMBL/GenBank/DDBJ whole genome shotgun (WGS) entry which is preliminary data.</text>
</comment>
<dbReference type="Proteomes" id="UP000735302">
    <property type="component" value="Unassembled WGS sequence"/>
</dbReference>
<accession>A0AAV3Y8J8</accession>